<feature type="non-terminal residue" evidence="1">
    <location>
        <position position="1"/>
    </location>
</feature>
<evidence type="ECO:0000313" key="1">
    <source>
        <dbReference type="EMBL" id="KAG5610140.1"/>
    </source>
</evidence>
<reference evidence="1 2" key="1">
    <citation type="submission" date="2020-09" db="EMBL/GenBank/DDBJ databases">
        <title>De no assembly of potato wild relative species, Solanum commersonii.</title>
        <authorList>
            <person name="Cho K."/>
        </authorList>
    </citation>
    <scope>NUCLEOTIDE SEQUENCE [LARGE SCALE GENOMIC DNA]</scope>
    <source>
        <strain evidence="1">LZ3.2</strain>
        <tissue evidence="1">Leaf</tissue>
    </source>
</reference>
<evidence type="ECO:0000313" key="2">
    <source>
        <dbReference type="Proteomes" id="UP000824120"/>
    </source>
</evidence>
<organism evidence="1 2">
    <name type="scientific">Solanum commersonii</name>
    <name type="common">Commerson's wild potato</name>
    <name type="synonym">Commerson's nightshade</name>
    <dbReference type="NCBI Taxonomy" id="4109"/>
    <lineage>
        <taxon>Eukaryota</taxon>
        <taxon>Viridiplantae</taxon>
        <taxon>Streptophyta</taxon>
        <taxon>Embryophyta</taxon>
        <taxon>Tracheophyta</taxon>
        <taxon>Spermatophyta</taxon>
        <taxon>Magnoliopsida</taxon>
        <taxon>eudicotyledons</taxon>
        <taxon>Gunneridae</taxon>
        <taxon>Pentapetalae</taxon>
        <taxon>asterids</taxon>
        <taxon>lamiids</taxon>
        <taxon>Solanales</taxon>
        <taxon>Solanaceae</taxon>
        <taxon>Solanoideae</taxon>
        <taxon>Solaneae</taxon>
        <taxon>Solanum</taxon>
    </lineage>
</organism>
<accession>A0A9J5ZF42</accession>
<gene>
    <name evidence="1" type="ORF">H5410_021421</name>
</gene>
<keyword evidence="2" id="KW-1185">Reference proteome</keyword>
<protein>
    <submittedName>
        <fullName evidence="1">Uncharacterized protein</fullName>
    </submittedName>
</protein>
<dbReference type="AlphaFoldDB" id="A0A9J5ZF42"/>
<dbReference type="EMBL" id="JACXVP010000004">
    <property type="protein sequence ID" value="KAG5610140.1"/>
    <property type="molecule type" value="Genomic_DNA"/>
</dbReference>
<dbReference type="Proteomes" id="UP000824120">
    <property type="component" value="Chromosome 4"/>
</dbReference>
<name>A0A9J5ZF42_SOLCO</name>
<sequence>MSPNDSTTRPSSVSSPFRSCLQHLHVLDHWGASLTGTKGGVNPFGESPSVLGDAQALASSNQMRHSHSKRGTQCMFSPTDLPLFSNRLLNWLTQDQKGLFKACNGAECKVEACESRHGKTSEVTTLKVEVEGLRKDVDYPKSTNFTSLLEVANDMDVSETSEIPSATTGE</sequence>
<comment type="caution">
    <text evidence="1">The sequence shown here is derived from an EMBL/GenBank/DDBJ whole genome shotgun (WGS) entry which is preliminary data.</text>
</comment>
<proteinExistence type="predicted"/>